<dbReference type="Proteomes" id="UP000316621">
    <property type="component" value="Chromosome 9"/>
</dbReference>
<dbReference type="EMBL" id="CM010723">
    <property type="protein sequence ID" value="RZC76147.1"/>
    <property type="molecule type" value="Genomic_DNA"/>
</dbReference>
<dbReference type="AlphaFoldDB" id="A0A4Y7KTN8"/>
<gene>
    <name evidence="1" type="ORF">C5167_002043</name>
</gene>
<evidence type="ECO:0000313" key="2">
    <source>
        <dbReference type="Proteomes" id="UP000316621"/>
    </source>
</evidence>
<evidence type="ECO:0000313" key="1">
    <source>
        <dbReference type="EMBL" id="RZC76147.1"/>
    </source>
</evidence>
<sequence length="66" mass="7477">MTCTQAVDVLRKSNVLIAPTKAACTGGVWGFLSLNMQFCVTENTVEAKFFEGFEFFCHMYNFSTRH</sequence>
<keyword evidence="2" id="KW-1185">Reference proteome</keyword>
<proteinExistence type="predicted"/>
<reference evidence="1 2" key="1">
    <citation type="journal article" date="2018" name="Science">
        <title>The opium poppy genome and morphinan production.</title>
        <authorList>
            <person name="Guo L."/>
            <person name="Winzer T."/>
            <person name="Yang X."/>
            <person name="Li Y."/>
            <person name="Ning Z."/>
            <person name="He Z."/>
            <person name="Teodor R."/>
            <person name="Lu Y."/>
            <person name="Bowser T.A."/>
            <person name="Graham I.A."/>
            <person name="Ye K."/>
        </authorList>
    </citation>
    <scope>NUCLEOTIDE SEQUENCE [LARGE SCALE GENOMIC DNA]</scope>
    <source>
        <strain evidence="2">cv. HN1</strain>
        <tissue evidence="1">Leaves</tissue>
    </source>
</reference>
<organism evidence="1 2">
    <name type="scientific">Papaver somniferum</name>
    <name type="common">Opium poppy</name>
    <dbReference type="NCBI Taxonomy" id="3469"/>
    <lineage>
        <taxon>Eukaryota</taxon>
        <taxon>Viridiplantae</taxon>
        <taxon>Streptophyta</taxon>
        <taxon>Embryophyta</taxon>
        <taxon>Tracheophyta</taxon>
        <taxon>Spermatophyta</taxon>
        <taxon>Magnoliopsida</taxon>
        <taxon>Ranunculales</taxon>
        <taxon>Papaveraceae</taxon>
        <taxon>Papaveroideae</taxon>
        <taxon>Papaver</taxon>
    </lineage>
</organism>
<name>A0A4Y7KTN8_PAPSO</name>
<dbReference type="Gramene" id="RZC76147">
    <property type="protein sequence ID" value="RZC76147"/>
    <property type="gene ID" value="C5167_002043"/>
</dbReference>
<accession>A0A4Y7KTN8</accession>
<protein>
    <submittedName>
        <fullName evidence="1">Uncharacterized protein</fullName>
    </submittedName>
</protein>